<dbReference type="GO" id="GO:0005829">
    <property type="term" value="C:cytosol"/>
    <property type="evidence" value="ECO:0007669"/>
    <property type="project" value="TreeGrafter"/>
</dbReference>
<feature type="domain" description="UvrD-like helicase ATP-binding" evidence="12">
    <location>
        <begin position="1"/>
        <end position="276"/>
    </location>
</feature>
<sequence>MALSKAQKEAVMHREGPAIVLAGPGSGKTTVITERTKYLTQQCGIPPIHILVVTFTKAAAMEMQKRFLALTDSRQTQVRFGTFHSLFFEILKHAYHYTAANIASEEEKYRILREIISPMDIGIEDEAEFLHDTAREISRVKNERIPLEHYYAAGVPQELFRKIYGSYCRGMERAGKLDYDDLMVYTWELLSARPDILEGWRKRFRYILVDEFQDINRLQYDIIKLLAAPENNLFVVGDDDQSIYRFRGAKPEIMLNFPKDYPQARQLLLDRNFRCPGNVCDLAARVISRNTVRYEKKIEKVKADGLPVEKLLFRNQEQESLGIIQRIRQGLAQGRRYEDFAVLYRSNTDAGVLSQKLLEYNVPFKMRDTLPNLFEHWISRQVIAYLKLAHGDYSCANVLKIINRPKRYIERSCLDTQQVDFERLRMYYEDKYWVIRRIDKLEQDLAALARMQPYAAVQYIRHGIGYEQYLEEYAEYRKIKAEDLYEVLDRLAQSAKGYETCEAWFAYMEEYSEMLKEQAKNGAQKQDCVTLTTLHSAKGLEFPFVFLIDVNEGIIPYKKALLASDVEEERRMFYVGITRASEQLTICVLKEKYGKSLKPSPFLL</sequence>
<dbReference type="GO" id="GO:0016887">
    <property type="term" value="F:ATP hydrolysis activity"/>
    <property type="evidence" value="ECO:0007669"/>
    <property type="project" value="RHEA"/>
</dbReference>
<evidence type="ECO:0000256" key="9">
    <source>
        <dbReference type="ARBA" id="ARBA00034808"/>
    </source>
</evidence>
<dbReference type="InterPro" id="IPR013986">
    <property type="entry name" value="DExx_box_DNA_helicase_dom_sf"/>
</dbReference>
<comment type="catalytic activity">
    <reaction evidence="8">
        <text>Couples ATP hydrolysis with the unwinding of duplex DNA by translocating in the 3'-5' direction.</text>
        <dbReference type="EC" id="5.6.2.4"/>
    </reaction>
</comment>
<evidence type="ECO:0000259" key="12">
    <source>
        <dbReference type="PROSITE" id="PS51198"/>
    </source>
</evidence>
<keyword evidence="4 11" id="KW-0347">Helicase</keyword>
<evidence type="ECO:0000256" key="10">
    <source>
        <dbReference type="ARBA" id="ARBA00048988"/>
    </source>
</evidence>
<dbReference type="InterPro" id="IPR014016">
    <property type="entry name" value="UvrD-like_ATP-bd"/>
</dbReference>
<dbReference type="PANTHER" id="PTHR11070">
    <property type="entry name" value="UVRD / RECB / PCRA DNA HELICASE FAMILY MEMBER"/>
    <property type="match status" value="1"/>
</dbReference>
<dbReference type="PANTHER" id="PTHR11070:SF2">
    <property type="entry name" value="ATP-DEPENDENT DNA HELICASE SRS2"/>
    <property type="match status" value="1"/>
</dbReference>
<dbReference type="GO" id="GO:0033202">
    <property type="term" value="C:DNA helicase complex"/>
    <property type="evidence" value="ECO:0007669"/>
    <property type="project" value="TreeGrafter"/>
</dbReference>
<comment type="caution">
    <text evidence="14">The sequence shown here is derived from an EMBL/GenBank/DDBJ whole genome shotgun (WGS) entry which is preliminary data.</text>
</comment>
<keyword evidence="6" id="KW-0238">DNA-binding</keyword>
<keyword evidence="7" id="KW-0413">Isomerase</keyword>
<dbReference type="GO" id="GO:0043138">
    <property type="term" value="F:3'-5' DNA helicase activity"/>
    <property type="evidence" value="ECO:0007669"/>
    <property type="project" value="UniProtKB-EC"/>
</dbReference>
<gene>
    <name evidence="14" type="ORF">BRYFOR_07088</name>
</gene>
<evidence type="ECO:0000256" key="6">
    <source>
        <dbReference type="ARBA" id="ARBA00023125"/>
    </source>
</evidence>
<keyword evidence="15" id="KW-1185">Reference proteome</keyword>
<evidence type="ECO:0000256" key="7">
    <source>
        <dbReference type="ARBA" id="ARBA00023235"/>
    </source>
</evidence>
<feature type="domain" description="UvrD-like helicase C-terminal" evidence="13">
    <location>
        <begin position="277"/>
        <end position="539"/>
    </location>
</feature>
<keyword evidence="3 11" id="KW-0378">Hydrolase</keyword>
<evidence type="ECO:0000256" key="5">
    <source>
        <dbReference type="ARBA" id="ARBA00022840"/>
    </source>
</evidence>
<feature type="binding site" evidence="11">
    <location>
        <begin position="22"/>
        <end position="29"/>
    </location>
    <ligand>
        <name>ATP</name>
        <dbReference type="ChEBI" id="CHEBI:30616"/>
    </ligand>
</feature>
<dbReference type="RefSeq" id="WP_006861880.1">
    <property type="nucleotide sequence ID" value="NZ_ACCL02000008.1"/>
</dbReference>
<dbReference type="eggNOG" id="COG0210">
    <property type="taxonomic scope" value="Bacteria"/>
</dbReference>
<dbReference type="Pfam" id="PF00580">
    <property type="entry name" value="UvrD-helicase"/>
    <property type="match status" value="1"/>
</dbReference>
<dbReference type="Gene3D" id="3.40.50.300">
    <property type="entry name" value="P-loop containing nucleotide triphosphate hydrolases"/>
    <property type="match status" value="2"/>
</dbReference>
<dbReference type="STRING" id="168384.SAMN05660368_00305"/>
<evidence type="ECO:0000256" key="3">
    <source>
        <dbReference type="ARBA" id="ARBA00022801"/>
    </source>
</evidence>
<dbReference type="Pfam" id="PF13361">
    <property type="entry name" value="UvrD_C"/>
    <property type="match status" value="1"/>
</dbReference>
<dbReference type="GO" id="GO:0005524">
    <property type="term" value="F:ATP binding"/>
    <property type="evidence" value="ECO:0007669"/>
    <property type="project" value="UniProtKB-UniRule"/>
</dbReference>
<keyword evidence="5 11" id="KW-0067">ATP-binding</keyword>
<evidence type="ECO:0000256" key="8">
    <source>
        <dbReference type="ARBA" id="ARBA00034617"/>
    </source>
</evidence>
<name>C6LEN7_9FIRM</name>
<dbReference type="GO" id="GO:0003677">
    <property type="term" value="F:DNA binding"/>
    <property type="evidence" value="ECO:0007669"/>
    <property type="project" value="UniProtKB-KW"/>
</dbReference>
<dbReference type="InterPro" id="IPR000212">
    <property type="entry name" value="DNA_helicase_UvrD/REP"/>
</dbReference>
<evidence type="ECO:0000256" key="11">
    <source>
        <dbReference type="PROSITE-ProRule" id="PRU00560"/>
    </source>
</evidence>
<evidence type="ECO:0000256" key="2">
    <source>
        <dbReference type="ARBA" id="ARBA00022741"/>
    </source>
</evidence>
<dbReference type="GO" id="GO:0000725">
    <property type="term" value="P:recombinational repair"/>
    <property type="evidence" value="ECO:0007669"/>
    <property type="project" value="TreeGrafter"/>
</dbReference>
<dbReference type="PROSITE" id="PS51217">
    <property type="entry name" value="UVRD_HELICASE_CTER"/>
    <property type="match status" value="1"/>
</dbReference>
<accession>C6LEN7</accession>
<proteinExistence type="inferred from homology"/>
<dbReference type="Gene3D" id="1.10.10.160">
    <property type="match status" value="1"/>
</dbReference>
<dbReference type="EC" id="5.6.2.4" evidence="9"/>
<organism evidence="14 15">
    <name type="scientific">Marvinbryantia formatexigens DSM 14469</name>
    <dbReference type="NCBI Taxonomy" id="478749"/>
    <lineage>
        <taxon>Bacteria</taxon>
        <taxon>Bacillati</taxon>
        <taxon>Bacillota</taxon>
        <taxon>Clostridia</taxon>
        <taxon>Lachnospirales</taxon>
        <taxon>Lachnospiraceae</taxon>
        <taxon>Marvinbryantia</taxon>
    </lineage>
</organism>
<dbReference type="AlphaFoldDB" id="C6LEN7"/>
<protein>
    <recommendedName>
        <fullName evidence="9">DNA 3'-5' helicase</fullName>
        <ecNumber evidence="9">5.6.2.4</ecNumber>
    </recommendedName>
</protein>
<dbReference type="InterPro" id="IPR014017">
    <property type="entry name" value="DNA_helicase_UvrD-like_C"/>
</dbReference>
<comment type="catalytic activity">
    <reaction evidence="10">
        <text>ATP + H2O = ADP + phosphate + H(+)</text>
        <dbReference type="Rhea" id="RHEA:13065"/>
        <dbReference type="ChEBI" id="CHEBI:15377"/>
        <dbReference type="ChEBI" id="CHEBI:15378"/>
        <dbReference type="ChEBI" id="CHEBI:30616"/>
        <dbReference type="ChEBI" id="CHEBI:43474"/>
        <dbReference type="ChEBI" id="CHEBI:456216"/>
        <dbReference type="EC" id="5.6.2.4"/>
    </reaction>
</comment>
<dbReference type="CDD" id="cd17932">
    <property type="entry name" value="DEXQc_UvrD"/>
    <property type="match status" value="1"/>
</dbReference>
<evidence type="ECO:0000259" key="13">
    <source>
        <dbReference type="PROSITE" id="PS51217"/>
    </source>
</evidence>
<reference evidence="14" key="1">
    <citation type="submission" date="2009-07" db="EMBL/GenBank/DDBJ databases">
        <authorList>
            <person name="Weinstock G."/>
            <person name="Sodergren E."/>
            <person name="Clifton S."/>
            <person name="Fulton L."/>
            <person name="Fulton B."/>
            <person name="Courtney L."/>
            <person name="Fronick C."/>
            <person name="Harrison M."/>
            <person name="Strong C."/>
            <person name="Farmer C."/>
            <person name="Delahaunty K."/>
            <person name="Markovic C."/>
            <person name="Hall O."/>
            <person name="Minx P."/>
            <person name="Tomlinson C."/>
            <person name="Mitreva M."/>
            <person name="Nelson J."/>
            <person name="Hou S."/>
            <person name="Wollam A."/>
            <person name="Pepin K.H."/>
            <person name="Johnson M."/>
            <person name="Bhonagiri V."/>
            <person name="Nash W.E."/>
            <person name="Warren W."/>
            <person name="Chinwalla A."/>
            <person name="Mardis E.R."/>
            <person name="Wilson R.K."/>
        </authorList>
    </citation>
    <scope>NUCLEOTIDE SEQUENCE [LARGE SCALE GENOMIC DNA]</scope>
    <source>
        <strain evidence="14">DSM 14469</strain>
    </source>
</reference>
<dbReference type="InterPro" id="IPR027417">
    <property type="entry name" value="P-loop_NTPase"/>
</dbReference>
<dbReference type="SUPFAM" id="SSF52540">
    <property type="entry name" value="P-loop containing nucleoside triphosphate hydrolases"/>
    <property type="match status" value="1"/>
</dbReference>
<dbReference type="EMBL" id="ACCL02000008">
    <property type="protein sequence ID" value="EET61020.1"/>
    <property type="molecule type" value="Genomic_DNA"/>
</dbReference>
<evidence type="ECO:0000256" key="1">
    <source>
        <dbReference type="ARBA" id="ARBA00009922"/>
    </source>
</evidence>
<dbReference type="PROSITE" id="PS51198">
    <property type="entry name" value="UVRD_HELICASE_ATP_BIND"/>
    <property type="match status" value="1"/>
</dbReference>
<comment type="similarity">
    <text evidence="1">Belongs to the helicase family. UvrD subfamily.</text>
</comment>
<dbReference type="Proteomes" id="UP000005561">
    <property type="component" value="Unassembled WGS sequence"/>
</dbReference>
<evidence type="ECO:0000256" key="4">
    <source>
        <dbReference type="ARBA" id="ARBA00022806"/>
    </source>
</evidence>
<keyword evidence="2 11" id="KW-0547">Nucleotide-binding</keyword>
<evidence type="ECO:0000313" key="14">
    <source>
        <dbReference type="EMBL" id="EET61020.1"/>
    </source>
</evidence>
<dbReference type="OrthoDB" id="9810135at2"/>
<evidence type="ECO:0000313" key="15">
    <source>
        <dbReference type="Proteomes" id="UP000005561"/>
    </source>
</evidence>
<dbReference type="Gene3D" id="1.10.486.10">
    <property type="entry name" value="PCRA, domain 4"/>
    <property type="match status" value="1"/>
</dbReference>